<gene>
    <name evidence="1" type="ORF">PCANC_06087</name>
</gene>
<evidence type="ECO:0000313" key="2">
    <source>
        <dbReference type="Proteomes" id="UP000235388"/>
    </source>
</evidence>
<keyword evidence="2" id="KW-1185">Reference proteome</keyword>
<sequence>MRKIRERQEVIRKLFMIFFLLQLEETNRLVDSSLKIPLLPTIGSIISPSNASKQLIIEFELEDPARVANLLGHVLFNGYLHDQLPARTRNEFDLEDLPQSCLLQQQSLISATHPSPASVDFGMAGRKRQWGFNWVIFT</sequence>
<dbReference type="OrthoDB" id="2514001at2759"/>
<reference evidence="1 2" key="1">
    <citation type="submission" date="2017-11" db="EMBL/GenBank/DDBJ databases">
        <title>De novo assembly and phasing of dikaryotic genomes from two isolates of Puccinia coronata f. sp. avenae, the causal agent of oat crown rust.</title>
        <authorList>
            <person name="Miller M.E."/>
            <person name="Zhang Y."/>
            <person name="Omidvar V."/>
            <person name="Sperschneider J."/>
            <person name="Schwessinger B."/>
            <person name="Raley C."/>
            <person name="Palmer J.M."/>
            <person name="Garnica D."/>
            <person name="Upadhyaya N."/>
            <person name="Rathjen J."/>
            <person name="Taylor J.M."/>
            <person name="Park R.F."/>
            <person name="Dodds P.N."/>
            <person name="Hirsch C.D."/>
            <person name="Kianian S.F."/>
            <person name="Figueroa M."/>
        </authorList>
    </citation>
    <scope>NUCLEOTIDE SEQUENCE [LARGE SCALE GENOMIC DNA]</scope>
    <source>
        <strain evidence="1">12NC29</strain>
    </source>
</reference>
<organism evidence="1 2">
    <name type="scientific">Puccinia coronata f. sp. avenae</name>
    <dbReference type="NCBI Taxonomy" id="200324"/>
    <lineage>
        <taxon>Eukaryota</taxon>
        <taxon>Fungi</taxon>
        <taxon>Dikarya</taxon>
        <taxon>Basidiomycota</taxon>
        <taxon>Pucciniomycotina</taxon>
        <taxon>Pucciniomycetes</taxon>
        <taxon>Pucciniales</taxon>
        <taxon>Pucciniaceae</taxon>
        <taxon>Puccinia</taxon>
    </lineage>
</organism>
<accession>A0A2N5VTW9</accession>
<protein>
    <submittedName>
        <fullName evidence="1">Uncharacterized protein</fullName>
    </submittedName>
</protein>
<proteinExistence type="predicted"/>
<dbReference type="EMBL" id="PGCJ01000062">
    <property type="protein sequence ID" value="PLW53392.1"/>
    <property type="molecule type" value="Genomic_DNA"/>
</dbReference>
<evidence type="ECO:0000313" key="1">
    <source>
        <dbReference type="EMBL" id="PLW53392.1"/>
    </source>
</evidence>
<comment type="caution">
    <text evidence="1">The sequence shown here is derived from an EMBL/GenBank/DDBJ whole genome shotgun (WGS) entry which is preliminary data.</text>
</comment>
<dbReference type="AlphaFoldDB" id="A0A2N5VTW9"/>
<name>A0A2N5VTW9_9BASI</name>
<dbReference type="Proteomes" id="UP000235388">
    <property type="component" value="Unassembled WGS sequence"/>
</dbReference>